<dbReference type="NCBIfam" id="TIGR01903">
    <property type="entry name" value="cas5_csm4"/>
    <property type="match status" value="1"/>
</dbReference>
<dbReference type="GO" id="GO:0051607">
    <property type="term" value="P:defense response to virus"/>
    <property type="evidence" value="ECO:0007669"/>
    <property type="project" value="UniProtKB-KW"/>
</dbReference>
<dbReference type="Proteomes" id="UP000010111">
    <property type="component" value="Chromosome"/>
</dbReference>
<accession>G0VQ60</accession>
<dbReference type="STRING" id="1064535.MELS_1367"/>
<dbReference type="Pfam" id="PF17953">
    <property type="entry name" value="Csm4_C"/>
    <property type="match status" value="1"/>
</dbReference>
<evidence type="ECO:0000313" key="7">
    <source>
        <dbReference type="EMBL" id="CCC73588.1"/>
    </source>
</evidence>
<feature type="domain" description="Csm4 C-terminal" evidence="6">
    <location>
        <begin position="247"/>
        <end position="334"/>
    </location>
</feature>
<dbReference type="GO" id="GO:0003723">
    <property type="term" value="F:RNA binding"/>
    <property type="evidence" value="ECO:0007669"/>
    <property type="project" value="UniProtKB-KW"/>
</dbReference>
<evidence type="ECO:0000256" key="1">
    <source>
        <dbReference type="ARBA" id="ARBA00005772"/>
    </source>
</evidence>
<evidence type="ECO:0000256" key="2">
    <source>
        <dbReference type="ARBA" id="ARBA00016109"/>
    </source>
</evidence>
<feature type="domain" description="CRISPR type III-associated protein" evidence="5">
    <location>
        <begin position="174"/>
        <end position="218"/>
    </location>
</feature>
<organism evidence="7 8">
    <name type="scientific">Megasphaera elsdenii DSM 20460</name>
    <dbReference type="NCBI Taxonomy" id="1064535"/>
    <lineage>
        <taxon>Bacteria</taxon>
        <taxon>Bacillati</taxon>
        <taxon>Bacillota</taxon>
        <taxon>Negativicutes</taxon>
        <taxon>Veillonellales</taxon>
        <taxon>Veillonellaceae</taxon>
        <taxon>Megasphaera</taxon>
    </lineage>
</organism>
<evidence type="ECO:0000256" key="4">
    <source>
        <dbReference type="ARBA" id="ARBA00023118"/>
    </source>
</evidence>
<dbReference type="EMBL" id="HE576794">
    <property type="protein sequence ID" value="CCC73588.1"/>
    <property type="molecule type" value="Genomic_DNA"/>
</dbReference>
<keyword evidence="4" id="KW-0051">Antiviral defense</keyword>
<reference evidence="7 8" key="1">
    <citation type="journal article" date="2011" name="J. Bacteriol.">
        <title>Genome Sequence of the Ruminal Bacterium Megasphaera elsdenii.</title>
        <authorList>
            <person name="Marx H."/>
            <person name="Graf A.B."/>
            <person name="Tatto N."/>
            <person name="Thallinger G.G."/>
            <person name="Mattanovich D."/>
            <person name="Sauer M."/>
        </authorList>
    </citation>
    <scope>NUCLEOTIDE SEQUENCE [LARGE SCALE GENOMIC DNA]</scope>
    <source>
        <strain evidence="7 8">DSM 20460</strain>
    </source>
</reference>
<evidence type="ECO:0000313" key="8">
    <source>
        <dbReference type="Proteomes" id="UP000010111"/>
    </source>
</evidence>
<dbReference type="eggNOG" id="COG1567">
    <property type="taxonomic scope" value="Bacteria"/>
</dbReference>
<evidence type="ECO:0000256" key="3">
    <source>
        <dbReference type="ARBA" id="ARBA00022884"/>
    </source>
</evidence>
<dbReference type="AlphaFoldDB" id="G0VQ60"/>
<dbReference type="GeneID" id="97490820"/>
<evidence type="ECO:0000259" key="5">
    <source>
        <dbReference type="Pfam" id="PF03787"/>
    </source>
</evidence>
<dbReference type="InterPro" id="IPR005537">
    <property type="entry name" value="RAMP_III_fam"/>
</dbReference>
<name>G0VQ60_MEGEL</name>
<keyword evidence="8" id="KW-1185">Reference proteome</keyword>
<dbReference type="InterPro" id="IPR040932">
    <property type="entry name" value="Csm4_C"/>
</dbReference>
<keyword evidence="3" id="KW-0694">RNA-binding</keyword>
<proteinExistence type="inferred from homology"/>
<gene>
    <name evidence="7" type="ORF">MELS_1367</name>
</gene>
<dbReference type="Pfam" id="PF03787">
    <property type="entry name" value="RAMPs"/>
    <property type="match status" value="1"/>
</dbReference>
<dbReference type="InterPro" id="IPR005510">
    <property type="entry name" value="Csm4"/>
</dbReference>
<dbReference type="KEGG" id="med:MELS_1367"/>
<sequence>MKYALYPLQFDTPVHFGCAENGGKLEQSSLNYRADSLFSALCYELSLQGDEKGLTHLQEAIVKGKLVFSDLFPYIYDDTEELQLYVPKPILSIPAESRQETVDYDTFRRQATQQKRQKKLSYIRISQLADFIQAMKAGKSFCSDEPCFGCGQLLTRVNCTEAVPRPYYVHQIQFTEEAGLYGLVGYEDDEDWDWLQSLLELLGFSGIGGKRSSGYGKFHFRDDPIDMDELGVYEDDRILYKGLTMSNASMYMCLSVLLPTPAEVIDVQEGQYALCRRSGFLSPDGGRMQKKNDIYMIQAGSCFPKKLAGCMAEVGGQDAVHPVWRYGKGLYVGVML</sequence>
<evidence type="ECO:0000259" key="6">
    <source>
        <dbReference type="Pfam" id="PF17953"/>
    </source>
</evidence>
<comment type="similarity">
    <text evidence="1">Belongs to the CRISPR-associated Csm4 family.</text>
</comment>
<dbReference type="HOGENOM" id="CLU_062371_1_0_9"/>
<protein>
    <recommendedName>
        <fullName evidence="2">CRISPR system Cms protein Csm4</fullName>
    </recommendedName>
</protein>
<dbReference type="RefSeq" id="WP_014016318.1">
    <property type="nucleotide sequence ID" value="NC_015873.1"/>
</dbReference>